<dbReference type="OrthoDB" id="42878at2157"/>
<dbReference type="PANTHER" id="PTHR43255">
    <property type="entry name" value="IRON-SULFUR-BINDING OXIDOREDUCTASE FADF-RELATED-RELATED"/>
    <property type="match status" value="1"/>
</dbReference>
<gene>
    <name evidence="2" type="ORF">J5U23_00357</name>
</gene>
<dbReference type="GeneID" id="65561976"/>
<name>A0A8F5BLQ9_SACSH</name>
<dbReference type="EMBL" id="CP077717">
    <property type="protein sequence ID" value="QXJ27490.1"/>
    <property type="molecule type" value="Genomic_DNA"/>
</dbReference>
<dbReference type="KEGG" id="sshi:J5U23_00357"/>
<evidence type="ECO:0000259" key="1">
    <source>
        <dbReference type="Pfam" id="PF02754"/>
    </source>
</evidence>
<organism evidence="2 3">
    <name type="scientific">Saccharolobus shibatae (strain ATCC 51178 / DSM 5389 / JCM 8931 / NBRC 15437 / B12)</name>
    <name type="common">Sulfolobus shibatae</name>
    <dbReference type="NCBI Taxonomy" id="523848"/>
    <lineage>
        <taxon>Archaea</taxon>
        <taxon>Thermoproteota</taxon>
        <taxon>Thermoprotei</taxon>
        <taxon>Sulfolobales</taxon>
        <taxon>Sulfolobaceae</taxon>
        <taxon>Saccharolobus</taxon>
    </lineage>
</organism>
<protein>
    <submittedName>
        <fullName evidence="2">Heterodisulfide reductase related protein</fullName>
    </submittedName>
</protein>
<sequence>MIDEDQINFIRRNLLKYLMEDYLPFPVNKSVCYEWANGLNLKKGGETIIYTGCSYQLAELGKRFDEILPTLSKFKGVERFSSILKVFYKPRDTRSYKILRNIASVLKSSVDFGYLYENEPYSGTILLEMGMIEEFREYAKKLIELFNSHGVKRIITVDPHTHYTLFRIKEMFSSSWNVEIVNYFEVIKNIKIKSEGTFVFHDSCLYSRFLGMRDSIREVIKSAGIVLKEDEMITGKETSMCCGGPLAPINKDASDKIARNRAEALKTVHNKVLLVCPFCYANLSPYVEAYDFAEVISGE</sequence>
<dbReference type="GO" id="GO:0005886">
    <property type="term" value="C:plasma membrane"/>
    <property type="evidence" value="ECO:0007669"/>
    <property type="project" value="TreeGrafter"/>
</dbReference>
<dbReference type="PANTHER" id="PTHR43255:SF2">
    <property type="entry name" value="HETERODISULFIDE REDUCTASE RELATED PROTEIN"/>
    <property type="match status" value="1"/>
</dbReference>
<reference evidence="2" key="1">
    <citation type="journal article" date="2021" name="Environ. Microbiol.">
        <title>New insights into the diversity and evolution of the archaeal mobilome from three complete genomes of Saccharolobus shibatae.</title>
        <authorList>
            <person name="Medvedeva S."/>
            <person name="Brandt D."/>
            <person name="Cvirkaite-Krupovic V."/>
            <person name="Liu Y."/>
            <person name="Severinov K."/>
            <person name="Ishino S."/>
            <person name="Ishino Y."/>
            <person name="Prangishvili D."/>
            <person name="Kalinowski J."/>
            <person name="Krupovic M."/>
        </authorList>
    </citation>
    <scope>NUCLEOTIDE SEQUENCE</scope>
    <source>
        <strain evidence="2">B12</strain>
    </source>
</reference>
<dbReference type="InterPro" id="IPR004017">
    <property type="entry name" value="Cys_rich_dom"/>
</dbReference>
<dbReference type="Proteomes" id="UP000694018">
    <property type="component" value="Chromosome"/>
</dbReference>
<dbReference type="InterPro" id="IPR051460">
    <property type="entry name" value="HdrC_iron-sulfur_subunit"/>
</dbReference>
<accession>A0A8F5BLQ9</accession>
<dbReference type="GO" id="GO:0016491">
    <property type="term" value="F:oxidoreductase activity"/>
    <property type="evidence" value="ECO:0007669"/>
    <property type="project" value="UniProtKB-ARBA"/>
</dbReference>
<proteinExistence type="predicted"/>
<feature type="domain" description="Cysteine-rich" evidence="1">
    <location>
        <begin position="199"/>
        <end position="283"/>
    </location>
</feature>
<dbReference type="AlphaFoldDB" id="A0A8F5BLQ9"/>
<dbReference type="RefSeq" id="WP_218266773.1">
    <property type="nucleotide sequence ID" value="NZ_CP077717.1"/>
</dbReference>
<evidence type="ECO:0000313" key="3">
    <source>
        <dbReference type="Proteomes" id="UP000694018"/>
    </source>
</evidence>
<dbReference type="Pfam" id="PF02754">
    <property type="entry name" value="CCG"/>
    <property type="match status" value="1"/>
</dbReference>
<evidence type="ECO:0000313" key="2">
    <source>
        <dbReference type="EMBL" id="QXJ27490.1"/>
    </source>
</evidence>